<feature type="compositionally biased region" description="Low complexity" evidence="1">
    <location>
        <begin position="46"/>
        <end position="59"/>
    </location>
</feature>
<evidence type="ECO:0000313" key="3">
    <source>
        <dbReference type="Proteomes" id="UP000310108"/>
    </source>
</evidence>
<gene>
    <name evidence="2" type="ORF">CTA1_12594</name>
</gene>
<protein>
    <submittedName>
        <fullName evidence="2">Uncharacterized protein</fullName>
    </submittedName>
</protein>
<reference evidence="2 3" key="1">
    <citation type="journal article" date="2019" name="PLoS ONE">
        <title>Comparative genome analysis indicates high evolutionary potential of pathogenicity genes in Colletotrichum tanaceti.</title>
        <authorList>
            <person name="Lelwala R.V."/>
            <person name="Korhonen P.K."/>
            <person name="Young N.D."/>
            <person name="Scott J.B."/>
            <person name="Ades P.A."/>
            <person name="Gasser R.B."/>
            <person name="Taylor P.W.J."/>
        </authorList>
    </citation>
    <scope>NUCLEOTIDE SEQUENCE [LARGE SCALE GENOMIC DNA]</scope>
    <source>
        <strain evidence="2">BRIP57314</strain>
    </source>
</reference>
<dbReference type="EMBL" id="PJEX01000219">
    <property type="protein sequence ID" value="TKW52836.1"/>
    <property type="molecule type" value="Genomic_DNA"/>
</dbReference>
<sequence>MTLDVHSAVVVEPGVGHLVRAQVPVPWARTCDISRCFGRSTHSWNPAPGVPSSSGSGCSEVHDAPARRHELQVAGPQDGCPCSPQSPRAPPPP</sequence>
<feature type="compositionally biased region" description="Basic and acidic residues" evidence="1">
    <location>
        <begin position="60"/>
        <end position="71"/>
    </location>
</feature>
<dbReference type="AlphaFoldDB" id="A0A4V6DGV3"/>
<organism evidence="2 3">
    <name type="scientific">Colletotrichum tanaceti</name>
    <dbReference type="NCBI Taxonomy" id="1306861"/>
    <lineage>
        <taxon>Eukaryota</taxon>
        <taxon>Fungi</taxon>
        <taxon>Dikarya</taxon>
        <taxon>Ascomycota</taxon>
        <taxon>Pezizomycotina</taxon>
        <taxon>Sordariomycetes</taxon>
        <taxon>Hypocreomycetidae</taxon>
        <taxon>Glomerellales</taxon>
        <taxon>Glomerellaceae</taxon>
        <taxon>Colletotrichum</taxon>
        <taxon>Colletotrichum destructivum species complex</taxon>
    </lineage>
</organism>
<keyword evidence="3" id="KW-1185">Reference proteome</keyword>
<feature type="region of interest" description="Disordered" evidence="1">
    <location>
        <begin position="39"/>
        <end position="93"/>
    </location>
</feature>
<name>A0A4V6DGV3_9PEZI</name>
<evidence type="ECO:0000313" key="2">
    <source>
        <dbReference type="EMBL" id="TKW52836.1"/>
    </source>
</evidence>
<proteinExistence type="predicted"/>
<evidence type="ECO:0000256" key="1">
    <source>
        <dbReference type="SAM" id="MobiDB-lite"/>
    </source>
</evidence>
<dbReference type="Proteomes" id="UP000310108">
    <property type="component" value="Unassembled WGS sequence"/>
</dbReference>
<accession>A0A4V6DGV3</accession>
<comment type="caution">
    <text evidence="2">The sequence shown here is derived from an EMBL/GenBank/DDBJ whole genome shotgun (WGS) entry which is preliminary data.</text>
</comment>